<keyword evidence="8" id="KW-1185">Reference proteome</keyword>
<evidence type="ECO:0000313" key="8">
    <source>
        <dbReference type="Proteomes" id="UP000091857"/>
    </source>
</evidence>
<proteinExistence type="predicted"/>
<evidence type="ECO:0000256" key="1">
    <source>
        <dbReference type="ARBA" id="ARBA00022723"/>
    </source>
</evidence>
<accession>A0A2C9VLL6</accession>
<protein>
    <recommendedName>
        <fullName evidence="6">RanBP2-type domain-containing protein</fullName>
    </recommendedName>
</protein>
<feature type="region of interest" description="Disordered" evidence="5">
    <location>
        <begin position="227"/>
        <end position="255"/>
    </location>
</feature>
<gene>
    <name evidence="7" type="ORF">MANES_06G006000v8</name>
</gene>
<feature type="domain" description="RanBP2-type" evidence="6">
    <location>
        <begin position="383"/>
        <end position="412"/>
    </location>
</feature>
<keyword evidence="3" id="KW-0862">Zinc</keyword>
<dbReference type="InterPro" id="IPR001876">
    <property type="entry name" value="Znf_RanBP2"/>
</dbReference>
<dbReference type="Pfam" id="PF00641">
    <property type="entry name" value="Zn_ribbon_RanBP"/>
    <property type="match status" value="3"/>
</dbReference>
<dbReference type="PROSITE" id="PS01358">
    <property type="entry name" value="ZF_RANBP2_1"/>
    <property type="match status" value="3"/>
</dbReference>
<evidence type="ECO:0000256" key="5">
    <source>
        <dbReference type="SAM" id="MobiDB-lite"/>
    </source>
</evidence>
<dbReference type="PROSITE" id="PS50199">
    <property type="entry name" value="ZF_RANBP2_2"/>
    <property type="match status" value="4"/>
</dbReference>
<dbReference type="OrthoDB" id="448399at2759"/>
<keyword evidence="2 4" id="KW-0863">Zinc-finger</keyword>
<dbReference type="PANTHER" id="PTHR23111:SF40">
    <property type="entry name" value="RNA-BINDING PROTEIN INVOLVED IN HETEROCHROMATIN ASSEMBLY-RELATED"/>
    <property type="match status" value="1"/>
</dbReference>
<evidence type="ECO:0000256" key="3">
    <source>
        <dbReference type="ARBA" id="ARBA00022833"/>
    </source>
</evidence>
<dbReference type="STRING" id="3983.A0A2C9VLL6"/>
<dbReference type="GO" id="GO:0003729">
    <property type="term" value="F:mRNA binding"/>
    <property type="evidence" value="ECO:0000318"/>
    <property type="project" value="GO_Central"/>
</dbReference>
<dbReference type="SUPFAM" id="SSF90209">
    <property type="entry name" value="Ran binding protein zinc finger-like"/>
    <property type="match status" value="3"/>
</dbReference>
<dbReference type="InterPro" id="IPR036443">
    <property type="entry name" value="Znf_RanBP2_sf"/>
</dbReference>
<feature type="domain" description="RanBP2-type" evidence="6">
    <location>
        <begin position="273"/>
        <end position="302"/>
    </location>
</feature>
<evidence type="ECO:0000256" key="2">
    <source>
        <dbReference type="ARBA" id="ARBA00022771"/>
    </source>
</evidence>
<dbReference type="SMART" id="SM00547">
    <property type="entry name" value="ZnF_RBZ"/>
    <property type="match status" value="4"/>
</dbReference>
<comment type="caution">
    <text evidence="7">The sequence shown here is derived from an EMBL/GenBank/DDBJ whole genome shotgun (WGS) entry which is preliminary data.</text>
</comment>
<dbReference type="EMBL" id="CM004392">
    <property type="protein sequence ID" value="OAY46518.1"/>
    <property type="molecule type" value="Genomic_DNA"/>
</dbReference>
<dbReference type="GO" id="GO:0005737">
    <property type="term" value="C:cytoplasm"/>
    <property type="evidence" value="ECO:0000318"/>
    <property type="project" value="GO_Central"/>
</dbReference>
<dbReference type="PANTHER" id="PTHR23111">
    <property type="entry name" value="ZINC FINGER PROTEIN"/>
    <property type="match status" value="1"/>
</dbReference>
<feature type="domain" description="RanBP2-type" evidence="6">
    <location>
        <begin position="311"/>
        <end position="340"/>
    </location>
</feature>
<reference evidence="8" key="1">
    <citation type="journal article" date="2016" name="Nat. Biotechnol.">
        <title>Sequencing wild and cultivated cassava and related species reveals extensive interspecific hybridization and genetic diversity.</title>
        <authorList>
            <person name="Bredeson J.V."/>
            <person name="Lyons J.B."/>
            <person name="Prochnik S.E."/>
            <person name="Wu G.A."/>
            <person name="Ha C.M."/>
            <person name="Edsinger-Gonzales E."/>
            <person name="Grimwood J."/>
            <person name="Schmutz J."/>
            <person name="Rabbi I.Y."/>
            <person name="Egesi C."/>
            <person name="Nauluvula P."/>
            <person name="Lebot V."/>
            <person name="Ndunguru J."/>
            <person name="Mkamilo G."/>
            <person name="Bart R.S."/>
            <person name="Setter T.L."/>
            <person name="Gleadow R.M."/>
            <person name="Kulakow P."/>
            <person name="Ferguson M.E."/>
            <person name="Rounsley S."/>
            <person name="Rokhsar D.S."/>
        </authorList>
    </citation>
    <scope>NUCLEOTIDE SEQUENCE [LARGE SCALE GENOMIC DNA]</scope>
    <source>
        <strain evidence="8">cv. AM560-2</strain>
    </source>
</reference>
<dbReference type="Proteomes" id="UP000091857">
    <property type="component" value="Chromosome 6"/>
</dbReference>
<keyword evidence="1" id="KW-0479">Metal-binding</keyword>
<sequence>MAASKLLFSRSLLFRSNAHTVLFPIPSLLPSKSLQFHRLCSSAALRSDTTETLNSLQQHHPWPEWVSFVDRLKSKGYFTPNVTNDDATESIYKDMNQLKDPCLSFARDRYDLLKSLSVGEIQTVLEGGCPNLFRKVVNSAKRLRAYMALDEGEVCGACDLRGSCDRAYVILKDDEGNARTADIMRILMFYALDPLVISGEEKPPGREVVEAAVRKLLSELIELSEKTPDPPVLMPAPKAAHQKKQERRFRDNKEPPLSDAILDEKLSRDVEMKRGDWSCAKCNFMNFSKNIRCLKCNGEGPKKVDVDAEMKQGDWICPKCDFMNFSRNIRCLKCKTEGPKRVAVNEAQMKPGDWNCPECGFMNFANNKMCLRCREQRPKRQLIPGDWECPACDFLNYSRNVSCRKCNHERPKEATTESKYEERIWRSPR</sequence>
<dbReference type="AlphaFoldDB" id="A0A2C9VLL6"/>
<dbReference type="OMA" id="QCTFMNF"/>
<organism evidence="7 8">
    <name type="scientific">Manihot esculenta</name>
    <name type="common">Cassava</name>
    <name type="synonym">Jatropha manihot</name>
    <dbReference type="NCBI Taxonomy" id="3983"/>
    <lineage>
        <taxon>Eukaryota</taxon>
        <taxon>Viridiplantae</taxon>
        <taxon>Streptophyta</taxon>
        <taxon>Embryophyta</taxon>
        <taxon>Tracheophyta</taxon>
        <taxon>Spermatophyta</taxon>
        <taxon>Magnoliopsida</taxon>
        <taxon>eudicotyledons</taxon>
        <taxon>Gunneridae</taxon>
        <taxon>Pentapetalae</taxon>
        <taxon>rosids</taxon>
        <taxon>fabids</taxon>
        <taxon>Malpighiales</taxon>
        <taxon>Euphorbiaceae</taxon>
        <taxon>Crotonoideae</taxon>
        <taxon>Manihoteae</taxon>
        <taxon>Manihot</taxon>
    </lineage>
</organism>
<feature type="domain" description="RanBP2-type" evidence="6">
    <location>
        <begin position="350"/>
        <end position="379"/>
    </location>
</feature>
<dbReference type="Gramene" id="Manes.06G006000.1.v8.1">
    <property type="protein sequence ID" value="Manes.06G006000.1.v8.1.CDS"/>
    <property type="gene ID" value="Manes.06G006000.v8.1"/>
</dbReference>
<dbReference type="Gene3D" id="4.10.1060.10">
    <property type="entry name" value="Zinc finger, RanBP2-type"/>
    <property type="match status" value="4"/>
</dbReference>
<evidence type="ECO:0000259" key="6">
    <source>
        <dbReference type="PROSITE" id="PS50199"/>
    </source>
</evidence>
<evidence type="ECO:0000256" key="4">
    <source>
        <dbReference type="PROSITE-ProRule" id="PRU00322"/>
    </source>
</evidence>
<name>A0A2C9VLL6_MANES</name>
<dbReference type="GO" id="GO:0008270">
    <property type="term" value="F:zinc ion binding"/>
    <property type="evidence" value="ECO:0007669"/>
    <property type="project" value="UniProtKB-KW"/>
</dbReference>
<evidence type="ECO:0000313" key="7">
    <source>
        <dbReference type="EMBL" id="OAY46518.1"/>
    </source>
</evidence>